<gene>
    <name evidence="4" type="ORF">E2L05_08780</name>
</gene>
<evidence type="ECO:0000313" key="4">
    <source>
        <dbReference type="EMBL" id="TDL88130.1"/>
    </source>
</evidence>
<dbReference type="GO" id="GO:0016747">
    <property type="term" value="F:acyltransferase activity, transferring groups other than amino-acyl groups"/>
    <property type="evidence" value="ECO:0007669"/>
    <property type="project" value="InterPro"/>
</dbReference>
<evidence type="ECO:0000256" key="1">
    <source>
        <dbReference type="SAM" id="Phobius"/>
    </source>
</evidence>
<dbReference type="PANTHER" id="PTHR23028:SF53">
    <property type="entry name" value="ACYL_TRANSF_3 DOMAIN-CONTAINING PROTEIN"/>
    <property type="match status" value="1"/>
</dbReference>
<keyword evidence="4" id="KW-0012">Acyltransferase</keyword>
<dbReference type="RefSeq" id="WP_133342544.1">
    <property type="nucleotide sequence ID" value="NZ_SMZO01000016.1"/>
</dbReference>
<dbReference type="EMBL" id="SMZO01000016">
    <property type="protein sequence ID" value="TDL88130.1"/>
    <property type="molecule type" value="Genomic_DNA"/>
</dbReference>
<organism evidence="4 5">
    <name type="scientific">Meridianimarinicoccus aquatilis</name>
    <dbReference type="NCBI Taxonomy" id="2552766"/>
    <lineage>
        <taxon>Bacteria</taxon>
        <taxon>Pseudomonadati</taxon>
        <taxon>Pseudomonadota</taxon>
        <taxon>Alphaproteobacteria</taxon>
        <taxon>Rhodobacterales</taxon>
        <taxon>Paracoccaceae</taxon>
        <taxon>Meridianimarinicoccus</taxon>
    </lineage>
</organism>
<dbReference type="PANTHER" id="PTHR23028">
    <property type="entry name" value="ACETYLTRANSFERASE"/>
    <property type="match status" value="1"/>
</dbReference>
<sequence length="663" mass="73172">MSSQFAYRPEIDGLRAIAVLSVILFHTHEPLLPGGFVGVDIFFVISGFLITSIIDREIVTGRFSVARFYERRIRRIFPSLFLVLLVCLPFAWWLMTPDQMQNFSQSVLATSVFLSNVYFYLKTGYFEQSAHVLPLLHTWSLAVEEQYYVLFPLLMLVLARGPRALLLLALIALFSASLVLSILWGESSPMFNFFMLATRGWELLAGALLALTGHHVRPFLETRVRLRQGLELAGILGLAHGVLLLDKSVPFPGLAALPVVFGTVLLIASMTDRSLVGRLLASKPAVGIGLISYSAYLWHQPVLAFARIGWSPLPPAALIALFVLTMGLAYLSWRFVEKPFRNRAWLTTRMVLSGGTAMIVLFCVIGAAGHLQRGFAQRYDAQTLALAATAEISPFRSECHTEGLEYRRPSEACVYVVSPASWAVFGDSHGVEIALALSEPLSRQQDGVIHLTFSGCAPALDFSYSNPGCHEWVNETLAFLESSDSILNVMLVYRSAFHLYGEHGVHGDDYEALRTGSAPLFLQDAGAAAARAAYWKNLDKIVGRLTEAGKSVYLLSPVPELPLPIERLIFDTSRPIEERRNASTPRQFLDARLGDINAQLATFDGNKVHVLRLDDILCDTASCIATQDGTAYYFDDNHLSMAGARAVIRDLIASADLTLESKP</sequence>
<feature type="transmembrane region" description="Helical" evidence="1">
    <location>
        <begin position="249"/>
        <end position="268"/>
    </location>
</feature>
<feature type="transmembrane region" description="Helical" evidence="1">
    <location>
        <begin position="34"/>
        <end position="54"/>
    </location>
</feature>
<feature type="transmembrane region" description="Helical" evidence="1">
    <location>
        <begin position="316"/>
        <end position="336"/>
    </location>
</feature>
<evidence type="ECO:0000259" key="2">
    <source>
        <dbReference type="Pfam" id="PF01757"/>
    </source>
</evidence>
<dbReference type="Pfam" id="PF01757">
    <property type="entry name" value="Acyl_transf_3"/>
    <property type="match status" value="1"/>
</dbReference>
<comment type="caution">
    <text evidence="4">The sequence shown here is derived from an EMBL/GenBank/DDBJ whole genome shotgun (WGS) entry which is preliminary data.</text>
</comment>
<accession>A0A4R6AV77</accession>
<protein>
    <submittedName>
        <fullName evidence="4">Acyltransferase</fullName>
    </submittedName>
</protein>
<dbReference type="InterPro" id="IPR050879">
    <property type="entry name" value="Acyltransferase_3"/>
</dbReference>
<proteinExistence type="predicted"/>
<keyword evidence="1" id="KW-0472">Membrane</keyword>
<keyword evidence="4" id="KW-0808">Transferase</keyword>
<dbReference type="AlphaFoldDB" id="A0A4R6AV77"/>
<dbReference type="InterPro" id="IPR002656">
    <property type="entry name" value="Acyl_transf_3_dom"/>
</dbReference>
<keyword evidence="1" id="KW-1133">Transmembrane helix</keyword>
<evidence type="ECO:0000259" key="3">
    <source>
        <dbReference type="Pfam" id="PF19040"/>
    </source>
</evidence>
<reference evidence="4 5" key="1">
    <citation type="submission" date="2019-03" db="EMBL/GenBank/DDBJ databases">
        <title>Rhodobacteraceae bacterium SM1902, a new member of the family Rhodobacteraceae isolated from Yantai.</title>
        <authorList>
            <person name="Sun Y."/>
        </authorList>
    </citation>
    <scope>NUCLEOTIDE SEQUENCE [LARGE SCALE GENOMIC DNA]</scope>
    <source>
        <strain evidence="4 5">SM1902</strain>
    </source>
</reference>
<feature type="transmembrane region" description="Helical" evidence="1">
    <location>
        <begin position="75"/>
        <end position="95"/>
    </location>
</feature>
<keyword evidence="1" id="KW-0812">Transmembrane</keyword>
<dbReference type="Proteomes" id="UP000294562">
    <property type="component" value="Unassembled WGS sequence"/>
</dbReference>
<feature type="domain" description="SGNH" evidence="3">
    <location>
        <begin position="398"/>
        <end position="649"/>
    </location>
</feature>
<dbReference type="OrthoDB" id="9796461at2"/>
<dbReference type="GO" id="GO:0016020">
    <property type="term" value="C:membrane"/>
    <property type="evidence" value="ECO:0007669"/>
    <property type="project" value="TreeGrafter"/>
</dbReference>
<feature type="transmembrane region" description="Helical" evidence="1">
    <location>
        <begin position="348"/>
        <end position="369"/>
    </location>
</feature>
<name>A0A4R6AV77_9RHOB</name>
<feature type="domain" description="Acyltransferase 3" evidence="2">
    <location>
        <begin position="9"/>
        <end position="333"/>
    </location>
</feature>
<feature type="transmembrane region" description="Helical" evidence="1">
    <location>
        <begin position="275"/>
        <end position="296"/>
    </location>
</feature>
<feature type="transmembrane region" description="Helical" evidence="1">
    <location>
        <begin position="164"/>
        <end position="184"/>
    </location>
</feature>
<evidence type="ECO:0000313" key="5">
    <source>
        <dbReference type="Proteomes" id="UP000294562"/>
    </source>
</evidence>
<dbReference type="Pfam" id="PF19040">
    <property type="entry name" value="SGNH"/>
    <property type="match status" value="1"/>
</dbReference>
<dbReference type="InterPro" id="IPR043968">
    <property type="entry name" value="SGNH"/>
</dbReference>
<keyword evidence="5" id="KW-1185">Reference proteome</keyword>
<dbReference type="GO" id="GO:0009103">
    <property type="term" value="P:lipopolysaccharide biosynthetic process"/>
    <property type="evidence" value="ECO:0007669"/>
    <property type="project" value="TreeGrafter"/>
</dbReference>